<evidence type="ECO:0000256" key="1">
    <source>
        <dbReference type="ARBA" id="ARBA00022468"/>
    </source>
</evidence>
<reference evidence="4" key="2">
    <citation type="submission" date="2019-06" db="EMBL/GenBank/DDBJ databases">
        <title>Genomics analysis of Aphanomyces spp. identifies a new class of oomycete effector associated with host adaptation.</title>
        <authorList>
            <person name="Gaulin E."/>
        </authorList>
    </citation>
    <scope>NUCLEOTIDE SEQUENCE</scope>
    <source>
        <strain evidence="4">CBS 578.67</strain>
    </source>
</reference>
<evidence type="ECO:0000313" key="4">
    <source>
        <dbReference type="EMBL" id="KAF0709281.1"/>
    </source>
</evidence>
<keyword evidence="1" id="KW-0343">GTPase activation</keyword>
<name>A0A485KH14_9STRA</name>
<dbReference type="GO" id="GO:0005634">
    <property type="term" value="C:nucleus"/>
    <property type="evidence" value="ECO:0007669"/>
    <property type="project" value="TreeGrafter"/>
</dbReference>
<dbReference type="PANTHER" id="PTHR24113:SF12">
    <property type="entry name" value="RAN GTPASE-ACTIVATING PROTEIN 1"/>
    <property type="match status" value="1"/>
</dbReference>
<reference evidence="5 6" key="1">
    <citation type="submission" date="2019-03" db="EMBL/GenBank/DDBJ databases">
        <authorList>
            <person name="Gaulin E."/>
            <person name="Dumas B."/>
        </authorList>
    </citation>
    <scope>NUCLEOTIDE SEQUENCE [LARGE SCALE GENOMIC DNA]</scope>
    <source>
        <strain evidence="5">CBS 568.67</strain>
    </source>
</reference>
<dbReference type="PANTHER" id="PTHR24113">
    <property type="entry name" value="RAN GTPASE-ACTIVATING PROTEIN 1"/>
    <property type="match status" value="1"/>
</dbReference>
<dbReference type="InterPro" id="IPR032675">
    <property type="entry name" value="LRR_dom_sf"/>
</dbReference>
<evidence type="ECO:0000313" key="5">
    <source>
        <dbReference type="EMBL" id="VFT83023.1"/>
    </source>
</evidence>
<keyword evidence="6" id="KW-1185">Reference proteome</keyword>
<proteinExistence type="predicted"/>
<dbReference type="SMART" id="SM00368">
    <property type="entry name" value="LRR_RI"/>
    <property type="match status" value="4"/>
</dbReference>
<keyword evidence="2" id="KW-0433">Leucine-rich repeat</keyword>
<evidence type="ECO:0000256" key="3">
    <source>
        <dbReference type="ARBA" id="ARBA00022737"/>
    </source>
</evidence>
<dbReference type="AlphaFoldDB" id="A0A485KH14"/>
<dbReference type="GO" id="GO:0006913">
    <property type="term" value="P:nucleocytoplasmic transport"/>
    <property type="evidence" value="ECO:0007669"/>
    <property type="project" value="TreeGrafter"/>
</dbReference>
<dbReference type="Gene3D" id="3.80.10.10">
    <property type="entry name" value="Ribonuclease Inhibitor"/>
    <property type="match status" value="1"/>
</dbReference>
<evidence type="ECO:0000313" key="6">
    <source>
        <dbReference type="Proteomes" id="UP000332933"/>
    </source>
</evidence>
<protein>
    <submittedName>
        <fullName evidence="5">Aste57867_6009 protein</fullName>
    </submittedName>
</protein>
<dbReference type="GO" id="GO:0048471">
    <property type="term" value="C:perinuclear region of cytoplasm"/>
    <property type="evidence" value="ECO:0007669"/>
    <property type="project" value="TreeGrafter"/>
</dbReference>
<dbReference type="SUPFAM" id="SSF52047">
    <property type="entry name" value="RNI-like"/>
    <property type="match status" value="1"/>
</dbReference>
<organism evidence="5 6">
    <name type="scientific">Aphanomyces stellatus</name>
    <dbReference type="NCBI Taxonomy" id="120398"/>
    <lineage>
        <taxon>Eukaryota</taxon>
        <taxon>Sar</taxon>
        <taxon>Stramenopiles</taxon>
        <taxon>Oomycota</taxon>
        <taxon>Saprolegniomycetes</taxon>
        <taxon>Saprolegniales</taxon>
        <taxon>Verrucalvaceae</taxon>
        <taxon>Aphanomyces</taxon>
    </lineage>
</organism>
<dbReference type="Pfam" id="PF13516">
    <property type="entry name" value="LRR_6"/>
    <property type="match status" value="1"/>
</dbReference>
<dbReference type="GO" id="GO:0031267">
    <property type="term" value="F:small GTPase binding"/>
    <property type="evidence" value="ECO:0007669"/>
    <property type="project" value="TreeGrafter"/>
</dbReference>
<dbReference type="EMBL" id="VJMH01002301">
    <property type="protein sequence ID" value="KAF0709281.1"/>
    <property type="molecule type" value="Genomic_DNA"/>
</dbReference>
<dbReference type="EMBL" id="CAADRA010002303">
    <property type="protein sequence ID" value="VFT83023.1"/>
    <property type="molecule type" value="Genomic_DNA"/>
</dbReference>
<dbReference type="InterPro" id="IPR001611">
    <property type="entry name" value="Leu-rich_rpt"/>
</dbReference>
<dbReference type="GO" id="GO:0005096">
    <property type="term" value="F:GTPase activator activity"/>
    <property type="evidence" value="ECO:0007669"/>
    <property type="project" value="UniProtKB-KW"/>
</dbReference>
<keyword evidence="3" id="KW-0677">Repeat</keyword>
<dbReference type="InterPro" id="IPR027038">
    <property type="entry name" value="RanGap"/>
</dbReference>
<dbReference type="GO" id="GO:0005829">
    <property type="term" value="C:cytosol"/>
    <property type="evidence" value="ECO:0007669"/>
    <property type="project" value="TreeGrafter"/>
</dbReference>
<gene>
    <name evidence="5" type="primary">Aste57867_6009</name>
    <name evidence="4" type="ORF">As57867_005995</name>
    <name evidence="5" type="ORF">ASTE57867_6009</name>
</gene>
<accession>A0A485KH14</accession>
<sequence length="498" mass="53005">MAGHGGGILDPEITKAIAQYMSSADMLFTWLQILPPEALGRPLESLLALRHVSKSPSSLFWPTLKLDKSSFSSADKIAHLWHASSLFSVVHVSSVWDLPLLQRSVRPGTAVTFTRPPTRADLSSATLDSWVTNLPIAVASLPYARWMTPPVYLNVLPRLDLLMDALGASSSITSLTLDAASLMAATGPRYGHRPEQDHACGRRQHTAALAQAFLHATATLSSLTLCGDALVRAFATHSIHVPAHLTSLALLDGSFPTPAATTAAMRNLSRAMAQARHLQHIEFNQLYTPSDGGADTFLALAVPLSATKVTLHAMDIGGVDAAPHLARLAACVSLVHLDIWDNWIGDAGAIALAAALPSLHVLCTVTLSRNEIEDAGGRAFLAAIPACPSLETVYLGSNEIGRAGADVAADVVARCLQLKFLELSDNPLTMDGVLAIVRVLAPRRATTPMSVDLSGPDLTVDDAIECESHARALGVDACVNLAWSSMRLARRVPRSRRT</sequence>
<dbReference type="Proteomes" id="UP000332933">
    <property type="component" value="Unassembled WGS sequence"/>
</dbReference>
<evidence type="ECO:0000256" key="2">
    <source>
        <dbReference type="ARBA" id="ARBA00022614"/>
    </source>
</evidence>